<name>A0ABP9VMJ4_9BACT</name>
<evidence type="ECO:0000313" key="3">
    <source>
        <dbReference type="EMBL" id="GAA5504922.1"/>
    </source>
</evidence>
<evidence type="ECO:0000313" key="4">
    <source>
        <dbReference type="Proteomes" id="UP001416858"/>
    </source>
</evidence>
<feature type="region of interest" description="Disordered" evidence="1">
    <location>
        <begin position="877"/>
        <end position="901"/>
    </location>
</feature>
<feature type="transmembrane region" description="Helical" evidence="2">
    <location>
        <begin position="9"/>
        <end position="31"/>
    </location>
</feature>
<keyword evidence="2" id="KW-0472">Membrane</keyword>
<protein>
    <recommendedName>
        <fullName evidence="5">Verru_Chthon cassette protein A</fullName>
    </recommendedName>
</protein>
<keyword evidence="2" id="KW-0812">Transmembrane</keyword>
<evidence type="ECO:0000256" key="2">
    <source>
        <dbReference type="SAM" id="Phobius"/>
    </source>
</evidence>
<feature type="compositionally biased region" description="Low complexity" evidence="1">
    <location>
        <begin position="552"/>
        <end position="563"/>
    </location>
</feature>
<organism evidence="3 4">
    <name type="scientific">Novipirellula caenicola</name>
    <dbReference type="NCBI Taxonomy" id="1536901"/>
    <lineage>
        <taxon>Bacteria</taxon>
        <taxon>Pseudomonadati</taxon>
        <taxon>Planctomycetota</taxon>
        <taxon>Planctomycetia</taxon>
        <taxon>Pirellulales</taxon>
        <taxon>Pirellulaceae</taxon>
        <taxon>Novipirellula</taxon>
    </lineage>
</organism>
<dbReference type="EMBL" id="BAABRO010000001">
    <property type="protein sequence ID" value="GAA5504922.1"/>
    <property type="molecule type" value="Genomic_DNA"/>
</dbReference>
<dbReference type="Proteomes" id="UP001416858">
    <property type="component" value="Unassembled WGS sequence"/>
</dbReference>
<evidence type="ECO:0000256" key="1">
    <source>
        <dbReference type="SAM" id="MobiDB-lite"/>
    </source>
</evidence>
<reference evidence="3 4" key="1">
    <citation type="submission" date="2024-02" db="EMBL/GenBank/DDBJ databases">
        <title>Rhodopirellula caenicola NBRC 110016.</title>
        <authorList>
            <person name="Ichikawa N."/>
            <person name="Katano-Makiyama Y."/>
            <person name="Hidaka K."/>
        </authorList>
    </citation>
    <scope>NUCLEOTIDE SEQUENCE [LARGE SCALE GENOMIC DNA]</scope>
    <source>
        <strain evidence="3 4">NBRC 110016</strain>
    </source>
</reference>
<feature type="region of interest" description="Disordered" evidence="1">
    <location>
        <begin position="543"/>
        <end position="571"/>
    </location>
</feature>
<gene>
    <name evidence="3" type="ORF">Rcae01_00361</name>
</gene>
<comment type="caution">
    <text evidence="3">The sequence shown here is derived from an EMBL/GenBank/DDBJ whole genome shotgun (WGS) entry which is preliminary data.</text>
</comment>
<dbReference type="RefSeq" id="WP_345682010.1">
    <property type="nucleotide sequence ID" value="NZ_BAABRO010000001.1"/>
</dbReference>
<sequence length="1787" mass="193136">MKRKPNSGIILLVVLSMLTFFSLLVAAYLVFSNQSRATAFAIASTKTRAPQPNKLLDDAMMRLLVGTGDDSLSFFGEDLLSDYYGRSDARQFDVATGGGQIGTSGFVRVRVAGTTSDRNVDDLFAGRVITFQGGPLVNRSYRVIRSLNPSASTHDLVIEMEPEFLSTTVPAGTKIWMNGTPRNSPGLGYQGGQISVTQPTSYTNESGTTWNVGFTLPLALQPNLLGTGTTKIALPGTPTGSDFDEGYDAADFNNWFLSHRHDDGTVVPSFHRPSVINYILNEFDDWESNSSGSGPRSNADYADLMASIARATFRPLPIAANQFNKSGQTHNAINVEFTGGNSSFALRRATRITNEKLVDQVARALIQGDWDVDNDADGINDSIWVDLGLPLFTAPDGKLLRPLVAPMIEDLSGRLNVNAHHNSSYTSATMLGVSSSVPRWAGTYNLTAAQAAFRGLGYGPAEIALPITGLDALVNARYRTPPMATNVTNPTPGFDTNDALDLLRTGHRPPMHTAAGGYGYSSDPFGRGGVGIGLSGHLVAGRSGTQVRADDTTTTNHNELTNESINDPYESDPSGLLSGDLMLTADELEAILRSNEFDIEMLPTRLRTVVEPLLAANPGLARAITTHSKSDDTPPPVSFTNATAGDSLYESLLTLFPSPFTEVQINRLIAPELRLGRKISVNRPLGNGVDDNGNNIIDEPGEVAAETEAFGVASGGSGTIPTAFQGQTPDYNFDEPSTVDSRQLLARHLYVLMMVLTNGAADFPDSNDAALTGYKAHRIAQWAVNVVDYRDPDSIMTAFEYDANPFDGWGVDGNLLTDESVTAPNADGVDNDQDGMTDAMDTDGEFATTTVPRGVVWGVESPALVFSESFASHDVRLRDTNRDNNKGTTKTDPTDPDLDSDQVRIPQGSLMLELYCPHPTVNTPPTSPTALGDQTTLPAAPQELYTTDANAKSSLNLSLTAPASGGGVGAPVWRIAITERHDNAAVVPPAKKDENPAALRGTKPDTASFQIEYPDEIDTTAGALSYDRFILFQNYGDAPANPAPALTAVNAMITSNGISDMSANQVFFAPTTGPLSTINADKTLEAGQYLCLAPRIETRFGSKEYPASTFPGIPSEQRFTVSTTEGLLQARQDGTRITPSLGVNANDAYSNALSLVIGAPRPTSWTGGGTNVFDQNVVGLNVSEPLPNGGSYYPEPLYQYNGTADLDMAGGVDYPRNDAYMDFSDASTSARDTPLDVSIGRIPVDSTGMEPALGTRPEYCSAFLQRLADPTRPYNAVTNPYRTIDWIPIDLTVFSGEERESKISSDGAQYARRTRQRNGFTKSPSGTVAASNALYSYETDFPTPATTVDPAAADYFAFSTVATSAHLHSSFSVLNTDIANINPGFVGFAATIGSDAAATTITGHDRGLPSIPFAVHPWLNRPFTTPLELMMVPACSQGRLFEEFNITSGDPTIYPNSTTVVSAEMRAPYRHMLNFFHSQDATNEGTNIDRIFDFVHTLPPFRGEVNMVQPARVTATGLVEMMKPPFNMTYDNQRQARINLNTLSESLVWQGLMQGHLTSATGVGQMAFDDFIQSRRGYPVSGVAAPRKTVDAGGNAATGPYNYVPGHLDPELPTQFAGVFRDWRRANFAPALRTPPDDTADTAATDRLRRNPIDGTLLRRHYNMSTSGTEETITADPYPQLVRSSTAAPLSTHLDRGRNPFLRYQTLMRMPNLTSDNSQVFLVRMTMGFFEVDPTNVNNLGREYKEALGENQRYQAMFIIDRSIPVGFVPGQEMNARNTIIFERFYQ</sequence>
<evidence type="ECO:0008006" key="5">
    <source>
        <dbReference type="Google" id="ProtNLM"/>
    </source>
</evidence>
<keyword evidence="2" id="KW-1133">Transmembrane helix</keyword>
<proteinExistence type="predicted"/>
<keyword evidence="4" id="KW-1185">Reference proteome</keyword>
<accession>A0ABP9VMJ4</accession>